<reference evidence="2 3" key="1">
    <citation type="journal article" date="2011" name="Proc. Natl. Acad. Sci. U.S.A.">
        <title>Evolutionary erosion of yeast sex chromosomes by mating-type switching accidents.</title>
        <authorList>
            <person name="Gordon J.L."/>
            <person name="Armisen D."/>
            <person name="Proux-Wera E."/>
            <person name="Oheigeartaigh S.S."/>
            <person name="Byrne K.P."/>
            <person name="Wolfe K.H."/>
        </authorList>
    </citation>
    <scope>NUCLEOTIDE SEQUENCE [LARGE SCALE GENOMIC DNA]</scope>
    <source>
        <strain evidence="3">ATCC MYA-139 / BCRC 22969 / CBS 8797 / CCRC 22969 / KCTC 17520 / NBRC 10181 / NCYC 3082</strain>
    </source>
</reference>
<feature type="region of interest" description="Disordered" evidence="1">
    <location>
        <begin position="323"/>
        <end position="463"/>
    </location>
</feature>
<dbReference type="GO" id="GO:0003723">
    <property type="term" value="F:RNA binding"/>
    <property type="evidence" value="ECO:0007669"/>
    <property type="project" value="EnsemblFungi"/>
</dbReference>
<name>J7S4X2_HUIN7</name>
<dbReference type="KEGG" id="kng:KNAG_0B04210"/>
<feature type="compositionally biased region" description="Acidic residues" evidence="1">
    <location>
        <begin position="374"/>
        <end position="416"/>
    </location>
</feature>
<feature type="region of interest" description="Disordered" evidence="1">
    <location>
        <begin position="1"/>
        <end position="102"/>
    </location>
</feature>
<dbReference type="GeneID" id="34524506"/>
<keyword evidence="3" id="KW-1185">Reference proteome</keyword>
<evidence type="ECO:0000313" key="3">
    <source>
        <dbReference type="Proteomes" id="UP000006310"/>
    </source>
</evidence>
<organism evidence="2 3">
    <name type="scientific">Huiozyma naganishii (strain ATCC MYA-139 / BCRC 22969 / CBS 8797 / KCTC 17520 / NBRC 10181 / NCYC 3082 / Yp74L-3)</name>
    <name type="common">Yeast</name>
    <name type="synonym">Kazachstania naganishii</name>
    <dbReference type="NCBI Taxonomy" id="1071383"/>
    <lineage>
        <taxon>Eukaryota</taxon>
        <taxon>Fungi</taxon>
        <taxon>Dikarya</taxon>
        <taxon>Ascomycota</taxon>
        <taxon>Saccharomycotina</taxon>
        <taxon>Saccharomycetes</taxon>
        <taxon>Saccharomycetales</taxon>
        <taxon>Saccharomycetaceae</taxon>
        <taxon>Huiozyma</taxon>
    </lineage>
</organism>
<dbReference type="InterPro" id="IPR007149">
    <property type="entry name" value="Leo1"/>
</dbReference>
<gene>
    <name evidence="2" type="primary">KNAG0B04210</name>
    <name evidence="2" type="ordered locus">KNAG_0B04210</name>
</gene>
<evidence type="ECO:0000256" key="1">
    <source>
        <dbReference type="SAM" id="MobiDB-lite"/>
    </source>
</evidence>
<reference evidence="3" key="2">
    <citation type="submission" date="2012-08" db="EMBL/GenBank/DDBJ databases">
        <title>Genome sequence of Kazachstania naganishii.</title>
        <authorList>
            <person name="Gordon J.L."/>
            <person name="Armisen D."/>
            <person name="Proux-Wera E."/>
            <person name="OhEigeartaigh S.S."/>
            <person name="Byrne K.P."/>
            <person name="Wolfe K.H."/>
        </authorList>
    </citation>
    <scope>NUCLEOTIDE SEQUENCE [LARGE SCALE GENOMIC DNA]</scope>
    <source>
        <strain evidence="3">ATCC MYA-139 / BCRC 22969 / CBS 8797 / CCRC 22969 / KCTC 17520 / NBRC 10181 / NCYC 3082</strain>
    </source>
</reference>
<evidence type="ECO:0008006" key="4">
    <source>
        <dbReference type="Google" id="ProtNLM"/>
    </source>
</evidence>
<dbReference type="Proteomes" id="UP000006310">
    <property type="component" value="Chromosome 2"/>
</dbReference>
<dbReference type="GO" id="GO:2001209">
    <property type="term" value="P:positive regulation of transcription elongation by RNA polymerase I"/>
    <property type="evidence" value="ECO:0007669"/>
    <property type="project" value="EnsemblFungi"/>
</dbReference>
<dbReference type="OrthoDB" id="20844at2759"/>
<dbReference type="RefSeq" id="XP_022463102.1">
    <property type="nucleotide sequence ID" value="XM_022606403.1"/>
</dbReference>
<sequence length="463" mass="52266">MSQEESAVVDSVATGSDTREEESATQMEETTREDVDTAGATVDGDKGGDAGMDDLFGDDDDNAAAGDGGRGSDDEDEGDDDDDVTGSSPRRKRLDMDEEEEMYNRKFYGEDVDMSDTEQAEHEFKEANVELVKHIVPYKLVPDDAIGTNDIYVAKVPPFLMIDPAPFDPTSFEGKVADRLDGSLSKEDRLGDRLIDENTVRWRYSRDTNQSVFKESNTQIVQWSDGSYSLKLGNEYTDILINDTDNTFLTVSHDQQELMQCVEGGLVNKTLMFIPTSTSSKIHQKLSKAVARRNVMQSAGPGTYIVSVDPEIEKKELERKQGQIFKERRRRQLREKELAESPDTTIGGPRSGSAGSWHGTPRTARMVGRKSREDEYEEDDFLVDDDEDEDEFQDEEEEEDAEEEEEEEEEGAEEEERERANAQRLTEAKRNSDLMHKNDHDSAESPEKRRKVAVIDDEDDEDE</sequence>
<dbReference type="HOGENOM" id="CLU_052846_0_0_1"/>
<dbReference type="PANTHER" id="PTHR23146">
    <property type="entry name" value="LEO1 PROTEIN"/>
    <property type="match status" value="1"/>
</dbReference>
<evidence type="ECO:0000313" key="2">
    <source>
        <dbReference type="EMBL" id="CCK68856.1"/>
    </source>
</evidence>
<feature type="compositionally biased region" description="Acidic residues" evidence="1">
    <location>
        <begin position="51"/>
        <end position="62"/>
    </location>
</feature>
<dbReference type="GO" id="GO:0016593">
    <property type="term" value="C:Cdc73/Paf1 complex"/>
    <property type="evidence" value="ECO:0007669"/>
    <property type="project" value="EnsemblFungi"/>
</dbReference>
<dbReference type="GO" id="GO:0006325">
    <property type="term" value="P:chromatin organization"/>
    <property type="evidence" value="ECO:0007669"/>
    <property type="project" value="EnsemblFungi"/>
</dbReference>
<proteinExistence type="predicted"/>
<dbReference type="GO" id="GO:0003712">
    <property type="term" value="F:transcription coregulator activity"/>
    <property type="evidence" value="ECO:0007669"/>
    <property type="project" value="EnsemblFungi"/>
</dbReference>
<dbReference type="GO" id="GO:0032968">
    <property type="term" value="P:positive regulation of transcription elongation by RNA polymerase II"/>
    <property type="evidence" value="ECO:0007669"/>
    <property type="project" value="EnsemblFungi"/>
</dbReference>
<dbReference type="AlphaFoldDB" id="J7S4X2"/>
<dbReference type="GO" id="GO:0006353">
    <property type="term" value="P:DNA-templated transcription termination"/>
    <property type="evidence" value="ECO:0007669"/>
    <property type="project" value="EnsemblFungi"/>
</dbReference>
<dbReference type="OMA" id="TNIYRWS"/>
<dbReference type="eggNOG" id="KOG2428">
    <property type="taxonomic scope" value="Eukaryota"/>
</dbReference>
<dbReference type="EMBL" id="HE978315">
    <property type="protein sequence ID" value="CCK68856.1"/>
    <property type="molecule type" value="Genomic_DNA"/>
</dbReference>
<dbReference type="GO" id="GO:0009302">
    <property type="term" value="P:sno(s)RNA transcription"/>
    <property type="evidence" value="ECO:0007669"/>
    <property type="project" value="EnsemblFungi"/>
</dbReference>
<feature type="compositionally biased region" description="Basic and acidic residues" evidence="1">
    <location>
        <begin position="417"/>
        <end position="447"/>
    </location>
</feature>
<dbReference type="GO" id="GO:0061629">
    <property type="term" value="F:RNA polymerase II-specific DNA-binding transcription factor binding"/>
    <property type="evidence" value="ECO:0007669"/>
    <property type="project" value="EnsemblFungi"/>
</dbReference>
<dbReference type="GO" id="GO:0006368">
    <property type="term" value="P:transcription elongation by RNA polymerase II"/>
    <property type="evidence" value="ECO:0007669"/>
    <property type="project" value="EnsemblFungi"/>
</dbReference>
<dbReference type="GO" id="GO:0090262">
    <property type="term" value="P:regulation of transcription-coupled nucleotide-excision repair"/>
    <property type="evidence" value="ECO:0007669"/>
    <property type="project" value="EnsemblFungi"/>
</dbReference>
<dbReference type="STRING" id="1071383.J7S4X2"/>
<accession>J7S4X2</accession>
<protein>
    <recommendedName>
        <fullName evidence="4">Leo1-like protein</fullName>
    </recommendedName>
</protein>
<dbReference type="PANTHER" id="PTHR23146:SF0">
    <property type="entry name" value="RNA POLYMERASE-ASSOCIATED PROTEIN LEO1"/>
    <property type="match status" value="1"/>
</dbReference>
<dbReference type="GO" id="GO:1990269">
    <property type="term" value="F:RNA polymerase II C-terminal domain phosphoserine binding"/>
    <property type="evidence" value="ECO:0007669"/>
    <property type="project" value="EnsemblFungi"/>
</dbReference>
<feature type="compositionally biased region" description="Acidic residues" evidence="1">
    <location>
        <begin position="73"/>
        <end position="84"/>
    </location>
</feature>
<dbReference type="Pfam" id="PF04004">
    <property type="entry name" value="Leo1"/>
    <property type="match status" value="1"/>
</dbReference>